<dbReference type="InterPro" id="IPR002921">
    <property type="entry name" value="Fungal_lipase-type"/>
</dbReference>
<keyword evidence="8" id="KW-0106">Calcium</keyword>
<evidence type="ECO:0000256" key="7">
    <source>
        <dbReference type="ARBA" id="ARBA00022801"/>
    </source>
</evidence>
<accession>A0A7J6KVG2</accession>
<reference evidence="17 18" key="1">
    <citation type="submission" date="2020-04" db="EMBL/GenBank/DDBJ databases">
        <title>Perkinsus chesapeaki whole genome sequence.</title>
        <authorList>
            <person name="Bogema D.R."/>
        </authorList>
    </citation>
    <scope>NUCLEOTIDE SEQUENCE [LARGE SCALE GENOMIC DNA]</scope>
    <source>
        <strain evidence="17">ATCC PRA-425</strain>
    </source>
</reference>
<keyword evidence="9" id="KW-0442">Lipid degradation</keyword>
<evidence type="ECO:0000256" key="14">
    <source>
        <dbReference type="ARBA" id="ARBA00026104"/>
    </source>
</evidence>
<dbReference type="Proteomes" id="UP000591131">
    <property type="component" value="Unassembled WGS sequence"/>
</dbReference>
<keyword evidence="5" id="KW-0812">Transmembrane</keyword>
<dbReference type="SUPFAM" id="SSF53474">
    <property type="entry name" value="alpha/beta-Hydrolases"/>
    <property type="match status" value="2"/>
</dbReference>
<evidence type="ECO:0000256" key="3">
    <source>
        <dbReference type="ARBA" id="ARBA00022475"/>
    </source>
</evidence>
<keyword evidence="6" id="KW-0479">Metal-binding</keyword>
<evidence type="ECO:0000256" key="1">
    <source>
        <dbReference type="ARBA" id="ARBA00001913"/>
    </source>
</evidence>
<dbReference type="GO" id="GO:0019369">
    <property type="term" value="P:arachidonate metabolic process"/>
    <property type="evidence" value="ECO:0007669"/>
    <property type="project" value="TreeGrafter"/>
</dbReference>
<feature type="domain" description="Fungal lipase-type" evidence="16">
    <location>
        <begin position="231"/>
        <end position="362"/>
    </location>
</feature>
<organism evidence="17 18">
    <name type="scientific">Perkinsus chesapeaki</name>
    <name type="common">Clam parasite</name>
    <name type="synonym">Perkinsus andrewsi</name>
    <dbReference type="NCBI Taxonomy" id="330153"/>
    <lineage>
        <taxon>Eukaryota</taxon>
        <taxon>Sar</taxon>
        <taxon>Alveolata</taxon>
        <taxon>Perkinsozoa</taxon>
        <taxon>Perkinsea</taxon>
        <taxon>Perkinsida</taxon>
        <taxon>Perkinsidae</taxon>
        <taxon>Perkinsus</taxon>
    </lineage>
</organism>
<evidence type="ECO:0000256" key="12">
    <source>
        <dbReference type="ARBA" id="ARBA00023136"/>
    </source>
</evidence>
<dbReference type="Gene3D" id="3.40.50.1820">
    <property type="entry name" value="alpha/beta hydrolase"/>
    <property type="match status" value="2"/>
</dbReference>
<evidence type="ECO:0000259" key="16">
    <source>
        <dbReference type="Pfam" id="PF01764"/>
    </source>
</evidence>
<evidence type="ECO:0000256" key="8">
    <source>
        <dbReference type="ARBA" id="ARBA00022837"/>
    </source>
</evidence>
<evidence type="ECO:0000256" key="2">
    <source>
        <dbReference type="ARBA" id="ARBA00004651"/>
    </source>
</evidence>
<evidence type="ECO:0000256" key="13">
    <source>
        <dbReference type="ARBA" id="ARBA00024531"/>
    </source>
</evidence>
<sequence>MSAPSRNNVASCEADMKAEDGNSPDSTAAISDIPTTAPDSPTSTEASFETAIGEPYEQAAAETSSLVSSDSDSESSWASSLVKSIFQPLDQLIKAADAKSRAARETAAQAREFRDIWRKIFERSDLGSLSKMDLVIRFRIACQLCDISLDNVYDNLPQVTLPDPERALRYLTATQVAYAAFGKSKKAECALQPDYVLEYCPQIADVVFISTQCGQNRPVFYVLHSVTNAVVVVVRGTKSVADAVTDSFCDTARFTDSPIDEGYEVHRGMGIAANFVARTGMPYVLKALDKWKSNRLILLGHSLGAGTAILTGVLLARVLAVKVECYTFGCPPITTKRDMPCPANLTMTTFVNEDDIVARLSLRGIDEVLNSINPKDREMAPRTYIPGTVYLLKSDDSNNTTVVYKTDGSCPALSAEAMLYYCMQISGNRAMAMKSLNDHGTAEYQKKLTALVRSADEEWQGDLAEAAASGGDLSAAAQICYRSLRYTITTVTAASFAVTQMPWKNSGKSFCEEDPEGRSDTPTSGLVKFLDRAAIGLDRSTRHAMETSANLCIIESILRGLLGRTGIQGLTLTEALKFLIKMCRGDPTVTNPDLHTQGCAAKLDNPAEVRAYMRAASSAYGAEFLNALGIEKITGHARLDEPLDLSCIMAHCPDICEVIHMSQPKGANEPAYFIAVDKDNTVILSIRGSAGVSDMITDLMCDNTELSSSPEDRRYLVHRGIGAAARNTASDAFPLIRDIMSSRGANKLVITGHSLGAGVALLTSILLARELPCSVECYAFAPPPVTTTTSPTTCQNLTLQSFVNQDDLIPRLSLRGAEDLFDTITPEETKRSMAGKAVTLMIPGQIYVFDPTMDDTIWATDGYNPSLGPQAMVYYCQRLCGKPFGKRLDASKCLSDHLPDIYESRLQRLVEIYDDNSA</sequence>
<comment type="subcellular location">
    <subcellularLocation>
        <location evidence="2">Cell membrane</location>
        <topology evidence="2">Multi-pass membrane protein</topology>
    </subcellularLocation>
</comment>
<feature type="compositionally biased region" description="Polar residues" evidence="15">
    <location>
        <begin position="1"/>
        <end position="10"/>
    </location>
</feature>
<dbReference type="GO" id="GO:0046872">
    <property type="term" value="F:metal ion binding"/>
    <property type="evidence" value="ECO:0007669"/>
    <property type="project" value="UniProtKB-KW"/>
</dbReference>
<dbReference type="CDD" id="cd00519">
    <property type="entry name" value="Lipase_3"/>
    <property type="match status" value="2"/>
</dbReference>
<dbReference type="Pfam" id="PF01764">
    <property type="entry name" value="Lipase_3"/>
    <property type="match status" value="2"/>
</dbReference>
<keyword evidence="12" id="KW-0472">Membrane</keyword>
<dbReference type="GO" id="GO:0046340">
    <property type="term" value="P:diacylglycerol catabolic process"/>
    <property type="evidence" value="ECO:0007669"/>
    <property type="project" value="TreeGrafter"/>
</dbReference>
<gene>
    <name evidence="17" type="ORF">FOL47_000781</name>
</gene>
<keyword evidence="10" id="KW-1133">Transmembrane helix</keyword>
<feature type="domain" description="Fungal lipase-type" evidence="16">
    <location>
        <begin position="684"/>
        <end position="814"/>
    </location>
</feature>
<evidence type="ECO:0000313" key="18">
    <source>
        <dbReference type="Proteomes" id="UP000591131"/>
    </source>
</evidence>
<evidence type="ECO:0000256" key="4">
    <source>
        <dbReference type="ARBA" id="ARBA00022553"/>
    </source>
</evidence>
<keyword evidence="4" id="KW-0597">Phosphoprotein</keyword>
<evidence type="ECO:0000313" key="17">
    <source>
        <dbReference type="EMBL" id="KAF4650902.1"/>
    </source>
</evidence>
<dbReference type="OrthoDB" id="438440at2759"/>
<comment type="catalytic activity">
    <reaction evidence="13">
        <text>a 1,2-diacyl-sn-glycerol + H2O = a 2-acylglycerol + a fatty acid + H(+)</text>
        <dbReference type="Rhea" id="RHEA:33275"/>
        <dbReference type="ChEBI" id="CHEBI:15377"/>
        <dbReference type="ChEBI" id="CHEBI:15378"/>
        <dbReference type="ChEBI" id="CHEBI:17389"/>
        <dbReference type="ChEBI" id="CHEBI:17815"/>
        <dbReference type="ChEBI" id="CHEBI:28868"/>
        <dbReference type="EC" id="3.1.1.116"/>
    </reaction>
    <physiologicalReaction direction="left-to-right" evidence="13">
        <dbReference type="Rhea" id="RHEA:33276"/>
    </physiologicalReaction>
</comment>
<comment type="cofactor">
    <cofactor evidence="1">
        <name>Ca(2+)</name>
        <dbReference type="ChEBI" id="CHEBI:29108"/>
    </cofactor>
</comment>
<evidence type="ECO:0000256" key="5">
    <source>
        <dbReference type="ARBA" id="ARBA00022692"/>
    </source>
</evidence>
<feature type="region of interest" description="Disordered" evidence="15">
    <location>
        <begin position="1"/>
        <end position="69"/>
    </location>
</feature>
<dbReference type="InterPro" id="IPR052214">
    <property type="entry name" value="DAG_Lipase-Related"/>
</dbReference>
<keyword evidence="18" id="KW-1185">Reference proteome</keyword>
<dbReference type="AlphaFoldDB" id="A0A7J6KVG2"/>
<dbReference type="PANTHER" id="PTHR45792">
    <property type="entry name" value="DIACYLGLYCEROL LIPASE HOMOLOG-RELATED"/>
    <property type="match status" value="1"/>
</dbReference>
<keyword evidence="7" id="KW-0378">Hydrolase</keyword>
<dbReference type="GO" id="GO:0005886">
    <property type="term" value="C:plasma membrane"/>
    <property type="evidence" value="ECO:0007669"/>
    <property type="project" value="UniProtKB-SubCell"/>
</dbReference>
<evidence type="ECO:0000256" key="10">
    <source>
        <dbReference type="ARBA" id="ARBA00022989"/>
    </source>
</evidence>
<evidence type="ECO:0000256" key="9">
    <source>
        <dbReference type="ARBA" id="ARBA00022963"/>
    </source>
</evidence>
<keyword evidence="11" id="KW-0443">Lipid metabolism</keyword>
<protein>
    <recommendedName>
        <fullName evidence="14">sn-1-specific diacylglycerol lipase</fullName>
        <ecNumber evidence="14">3.1.1.116</ecNumber>
    </recommendedName>
</protein>
<keyword evidence="3" id="KW-1003">Cell membrane</keyword>
<dbReference type="EC" id="3.1.1.116" evidence="14"/>
<dbReference type="GO" id="GO:0016298">
    <property type="term" value="F:lipase activity"/>
    <property type="evidence" value="ECO:0007669"/>
    <property type="project" value="TreeGrafter"/>
</dbReference>
<feature type="compositionally biased region" description="Polar residues" evidence="15">
    <location>
        <begin position="23"/>
        <end position="47"/>
    </location>
</feature>
<proteinExistence type="predicted"/>
<dbReference type="EMBL" id="JAAPAO010001158">
    <property type="protein sequence ID" value="KAF4650902.1"/>
    <property type="molecule type" value="Genomic_DNA"/>
</dbReference>
<dbReference type="PANTHER" id="PTHR45792:SF8">
    <property type="entry name" value="DIACYLGLYCEROL LIPASE-ALPHA"/>
    <property type="match status" value="1"/>
</dbReference>
<dbReference type="InterPro" id="IPR029058">
    <property type="entry name" value="AB_hydrolase_fold"/>
</dbReference>
<evidence type="ECO:0000256" key="15">
    <source>
        <dbReference type="SAM" id="MobiDB-lite"/>
    </source>
</evidence>
<evidence type="ECO:0000256" key="6">
    <source>
        <dbReference type="ARBA" id="ARBA00022723"/>
    </source>
</evidence>
<comment type="caution">
    <text evidence="17">The sequence shown here is derived from an EMBL/GenBank/DDBJ whole genome shotgun (WGS) entry which is preliminary data.</text>
</comment>
<evidence type="ECO:0000256" key="11">
    <source>
        <dbReference type="ARBA" id="ARBA00023098"/>
    </source>
</evidence>
<name>A0A7J6KVG2_PERCH</name>